<name>A0A1I1XCN9_9BACI</name>
<dbReference type="AlphaFoldDB" id="A0A1I1XCN9"/>
<evidence type="ECO:0000259" key="1">
    <source>
        <dbReference type="SMART" id="SM00347"/>
    </source>
</evidence>
<dbReference type="RefSeq" id="WP_245745359.1">
    <property type="nucleotide sequence ID" value="NZ_FOMR01000007.1"/>
</dbReference>
<dbReference type="SMART" id="SM00347">
    <property type="entry name" value="HTH_MARR"/>
    <property type="match status" value="1"/>
</dbReference>
<dbReference type="EMBL" id="FOMR01000007">
    <property type="protein sequence ID" value="SFE05125.1"/>
    <property type="molecule type" value="Genomic_DNA"/>
</dbReference>
<dbReference type="Proteomes" id="UP000199474">
    <property type="component" value="Unassembled WGS sequence"/>
</dbReference>
<dbReference type="SUPFAM" id="SSF46785">
    <property type="entry name" value="Winged helix' DNA-binding domain"/>
    <property type="match status" value="1"/>
</dbReference>
<keyword evidence="3" id="KW-1185">Reference proteome</keyword>
<dbReference type="InterPro" id="IPR036388">
    <property type="entry name" value="WH-like_DNA-bd_sf"/>
</dbReference>
<keyword evidence="2" id="KW-0238">DNA-binding</keyword>
<sequence length="139" mass="16383">MEDLNLIELISERHIQLRELSENLWNEHSDIYMANSEWLILARVFQKGETPISWVTKQVNITRQATHKFVKRLKEKGLIQVTELKNNKKEKAIKITDLGKECYERKGSLEIRIEQQIADKIGSEQVNQLKRVLRSEWGV</sequence>
<evidence type="ECO:0000313" key="3">
    <source>
        <dbReference type="Proteomes" id="UP000199474"/>
    </source>
</evidence>
<protein>
    <submittedName>
        <fullName evidence="2">DNA-binding transcriptional regulator, MarR family</fullName>
    </submittedName>
</protein>
<gene>
    <name evidence="2" type="ORF">SAMN05216238_107209</name>
</gene>
<dbReference type="Pfam" id="PF13463">
    <property type="entry name" value="HTH_27"/>
    <property type="match status" value="1"/>
</dbReference>
<organism evidence="2 3">
    <name type="scientific">Lentibacillus persicus</name>
    <dbReference type="NCBI Taxonomy" id="640948"/>
    <lineage>
        <taxon>Bacteria</taxon>
        <taxon>Bacillati</taxon>
        <taxon>Bacillota</taxon>
        <taxon>Bacilli</taxon>
        <taxon>Bacillales</taxon>
        <taxon>Bacillaceae</taxon>
        <taxon>Lentibacillus</taxon>
    </lineage>
</organism>
<dbReference type="GO" id="GO:0003700">
    <property type="term" value="F:DNA-binding transcription factor activity"/>
    <property type="evidence" value="ECO:0007669"/>
    <property type="project" value="InterPro"/>
</dbReference>
<feature type="domain" description="HTH marR-type" evidence="1">
    <location>
        <begin position="26"/>
        <end position="126"/>
    </location>
</feature>
<dbReference type="InterPro" id="IPR036390">
    <property type="entry name" value="WH_DNA-bd_sf"/>
</dbReference>
<dbReference type="Gene3D" id="1.10.10.10">
    <property type="entry name" value="Winged helix-like DNA-binding domain superfamily/Winged helix DNA-binding domain"/>
    <property type="match status" value="1"/>
</dbReference>
<proteinExistence type="predicted"/>
<dbReference type="STRING" id="640948.SAMN05216238_107209"/>
<reference evidence="3" key="1">
    <citation type="submission" date="2016-10" db="EMBL/GenBank/DDBJ databases">
        <authorList>
            <person name="Varghese N."/>
            <person name="Submissions S."/>
        </authorList>
    </citation>
    <scope>NUCLEOTIDE SEQUENCE [LARGE SCALE GENOMIC DNA]</scope>
    <source>
        <strain evidence="3">DSM 22530</strain>
    </source>
</reference>
<dbReference type="InterPro" id="IPR000835">
    <property type="entry name" value="HTH_MarR-typ"/>
</dbReference>
<evidence type="ECO:0000313" key="2">
    <source>
        <dbReference type="EMBL" id="SFE05125.1"/>
    </source>
</evidence>
<accession>A0A1I1XCN9</accession>
<dbReference type="GO" id="GO:0003677">
    <property type="term" value="F:DNA binding"/>
    <property type="evidence" value="ECO:0007669"/>
    <property type="project" value="UniProtKB-KW"/>
</dbReference>